<comment type="caution">
    <text evidence="2">The sequence shown here is derived from an EMBL/GenBank/DDBJ whole genome shotgun (WGS) entry which is preliminary data.</text>
</comment>
<evidence type="ECO:0000313" key="2">
    <source>
        <dbReference type="EMBL" id="KAE9991400.1"/>
    </source>
</evidence>
<sequence length="172" mass="20028">MPSIMNKRHDRKLYTEPKPTSPAFPNWRSAITTPAAAINPTMTFRTLPHELRQEILFQTFDPTTPFPDLSGHVTRARMDEMERWAAILRSVDPCLIGDVNFVAKKWNEDSWKTWLEQRNMLLKRVRVIREKFSADDDMETGVVLNECNRELDAARRERYGDESKTYASVLKG</sequence>
<protein>
    <submittedName>
        <fullName evidence="2">Uncharacterized protein</fullName>
    </submittedName>
</protein>
<evidence type="ECO:0000256" key="1">
    <source>
        <dbReference type="SAM" id="MobiDB-lite"/>
    </source>
</evidence>
<feature type="compositionally biased region" description="Basic residues" evidence="1">
    <location>
        <begin position="1"/>
        <end position="11"/>
    </location>
</feature>
<reference evidence="2 3" key="1">
    <citation type="submission" date="2019-07" db="EMBL/GenBank/DDBJ databases">
        <title>Venturia inaequalis Genome Resource.</title>
        <authorList>
            <person name="Lichtner F.J."/>
        </authorList>
    </citation>
    <scope>NUCLEOTIDE SEQUENCE [LARGE SCALE GENOMIC DNA]</scope>
    <source>
        <strain evidence="2 3">DMI_063113</strain>
    </source>
</reference>
<proteinExistence type="predicted"/>
<gene>
    <name evidence="2" type="ORF">EG327_011703</name>
</gene>
<dbReference type="AlphaFoldDB" id="A0A8H3VM70"/>
<keyword evidence="3" id="KW-1185">Reference proteome</keyword>
<dbReference type="EMBL" id="WNWR01000096">
    <property type="protein sequence ID" value="KAE9991400.1"/>
    <property type="molecule type" value="Genomic_DNA"/>
</dbReference>
<feature type="region of interest" description="Disordered" evidence="1">
    <location>
        <begin position="1"/>
        <end position="21"/>
    </location>
</feature>
<dbReference type="Proteomes" id="UP000490939">
    <property type="component" value="Unassembled WGS sequence"/>
</dbReference>
<name>A0A8H3VM70_VENIN</name>
<accession>A0A8H3VM70</accession>
<organism evidence="2 3">
    <name type="scientific">Venturia inaequalis</name>
    <name type="common">Apple scab fungus</name>
    <dbReference type="NCBI Taxonomy" id="5025"/>
    <lineage>
        <taxon>Eukaryota</taxon>
        <taxon>Fungi</taxon>
        <taxon>Dikarya</taxon>
        <taxon>Ascomycota</taxon>
        <taxon>Pezizomycotina</taxon>
        <taxon>Dothideomycetes</taxon>
        <taxon>Pleosporomycetidae</taxon>
        <taxon>Venturiales</taxon>
        <taxon>Venturiaceae</taxon>
        <taxon>Venturia</taxon>
    </lineage>
</organism>
<evidence type="ECO:0000313" key="3">
    <source>
        <dbReference type="Proteomes" id="UP000490939"/>
    </source>
</evidence>